<accession>A0ABX7B593</accession>
<evidence type="ECO:0000256" key="1">
    <source>
        <dbReference type="SAM" id="SignalP"/>
    </source>
</evidence>
<evidence type="ECO:0000313" key="2">
    <source>
        <dbReference type="EMBL" id="QQP89534.1"/>
    </source>
</evidence>
<keyword evidence="1" id="KW-0732">Signal</keyword>
<reference evidence="2" key="1">
    <citation type="submission" date="2021-02" db="EMBL/GenBank/DDBJ databases">
        <title>Skermanella TT6 skin isolate.</title>
        <authorList>
            <person name="Lee K."/>
            <person name="Ganzorig M."/>
        </authorList>
    </citation>
    <scope>NUCLEOTIDE SEQUENCE</scope>
    <source>
        <strain evidence="2">TT6</strain>
    </source>
</reference>
<dbReference type="EMBL" id="CP067420">
    <property type="protein sequence ID" value="QQP89534.1"/>
    <property type="molecule type" value="Genomic_DNA"/>
</dbReference>
<feature type="signal peptide" evidence="1">
    <location>
        <begin position="1"/>
        <end position="24"/>
    </location>
</feature>
<gene>
    <name evidence="2" type="ORF">IGS68_26800</name>
</gene>
<organism evidence="2 3">
    <name type="scientific">Skermanella cutis</name>
    <dbReference type="NCBI Taxonomy" id="2775420"/>
    <lineage>
        <taxon>Bacteria</taxon>
        <taxon>Pseudomonadati</taxon>
        <taxon>Pseudomonadota</taxon>
        <taxon>Alphaproteobacteria</taxon>
        <taxon>Rhodospirillales</taxon>
        <taxon>Azospirillaceae</taxon>
        <taxon>Skermanella</taxon>
    </lineage>
</organism>
<dbReference type="RefSeq" id="WP_201075853.1">
    <property type="nucleotide sequence ID" value="NZ_CP067420.1"/>
</dbReference>
<feature type="chain" id="PRO_5047545667" description="Periplasmic heavy metal sensor" evidence="1">
    <location>
        <begin position="25"/>
        <end position="159"/>
    </location>
</feature>
<name>A0ABX7B593_9PROT</name>
<dbReference type="Gene3D" id="1.20.120.1490">
    <property type="match status" value="1"/>
</dbReference>
<keyword evidence="3" id="KW-1185">Reference proteome</keyword>
<protein>
    <recommendedName>
        <fullName evidence="4">Periplasmic heavy metal sensor</fullName>
    </recommendedName>
</protein>
<evidence type="ECO:0000313" key="3">
    <source>
        <dbReference type="Proteomes" id="UP000595197"/>
    </source>
</evidence>
<sequence>MFRALALSAFLAFTALGLSGVASTQVTHTPQQPYAHLHSRPIKALSDQQIADLRAGRGMGYALPAELNGYPGPSHTLENADALRLSAVQRERTKALFEAMKAEAVPLGERLIQQETELERLFAEKAVTPANLESATSAIGVTQGALRAAHLRYHLERRA</sequence>
<evidence type="ECO:0008006" key="4">
    <source>
        <dbReference type="Google" id="ProtNLM"/>
    </source>
</evidence>
<dbReference type="Proteomes" id="UP000595197">
    <property type="component" value="Chromosome"/>
</dbReference>
<proteinExistence type="predicted"/>